<dbReference type="InterPro" id="IPR003602">
    <property type="entry name" value="Topo_IA_DNA-bd_dom"/>
</dbReference>
<evidence type="ECO:0000256" key="9">
    <source>
        <dbReference type="SAM" id="MobiDB-lite"/>
    </source>
</evidence>
<feature type="compositionally biased region" description="Basic residues" evidence="9">
    <location>
        <begin position="815"/>
        <end position="853"/>
    </location>
</feature>
<dbReference type="CDD" id="cd03363">
    <property type="entry name" value="TOPRIM_TopoIA_TopoI"/>
    <property type="match status" value="1"/>
</dbReference>
<dbReference type="Gene3D" id="2.70.20.10">
    <property type="entry name" value="Topoisomerase I, domain 3"/>
    <property type="match status" value="1"/>
</dbReference>
<feature type="site" description="Interaction with DNA" evidence="8">
    <location>
        <position position="139"/>
    </location>
</feature>
<evidence type="ECO:0000259" key="11">
    <source>
        <dbReference type="PROSITE" id="PS52039"/>
    </source>
</evidence>
<dbReference type="PROSITE" id="PS00396">
    <property type="entry name" value="TOPO_IA_1"/>
    <property type="match status" value="1"/>
</dbReference>
<feature type="active site" description="O-(5'-phospho-DNA)-tyrosine intermediate" evidence="8">
    <location>
        <position position="284"/>
    </location>
</feature>
<feature type="site" description="Interaction with DNA" evidence="8">
    <location>
        <position position="155"/>
    </location>
</feature>
<dbReference type="SUPFAM" id="SSF56712">
    <property type="entry name" value="Prokaryotic type I DNA topoisomerase"/>
    <property type="match status" value="1"/>
</dbReference>
<dbReference type="RefSeq" id="WP_092132059.1">
    <property type="nucleotide sequence ID" value="NZ_FNQK01000003.1"/>
</dbReference>
<organism evidence="12 13">
    <name type="scientific">Bizionia paragorgiae</name>
    <dbReference type="NCBI Taxonomy" id="283786"/>
    <lineage>
        <taxon>Bacteria</taxon>
        <taxon>Pseudomonadati</taxon>
        <taxon>Bacteroidota</taxon>
        <taxon>Flavobacteriia</taxon>
        <taxon>Flavobacteriales</taxon>
        <taxon>Flavobacteriaceae</taxon>
        <taxon>Bizionia</taxon>
    </lineage>
</organism>
<feature type="region of interest" description="Disordered" evidence="9">
    <location>
        <begin position="814"/>
        <end position="853"/>
    </location>
</feature>
<comment type="function">
    <text evidence="8">Releases the supercoiling and torsional tension of DNA, which is introduced during the DNA replication and transcription, by transiently cleaving and rejoining one strand of the DNA duplex. Introduces a single-strand break via transesterification at a target site in duplex DNA. The scissile phosphodiester is attacked by the catalytic tyrosine of the enzyme, resulting in the formation of a DNA-(5'-phosphotyrosyl)-enzyme intermediate and the expulsion of a 3'-OH DNA strand. The free DNA strand then undergoes passage around the unbroken strand, thus removing DNA supercoils. Finally, in the religation step, the DNA 3'-OH attacks the covalent intermediate to expel the active-site tyrosine and restore the DNA phosphodiester backbone.</text>
</comment>
<accession>A0A1H3WCU5</accession>
<dbReference type="InterPro" id="IPR025589">
    <property type="entry name" value="Toprim_C_rpt"/>
</dbReference>
<sequence length="853" mass="96558">MAKNLVIVESPAKAKTIEKFLGKDFKVESSYGHISDLPSKELGVDVEGDFEPRYEVSTDKKAVVKKLKDLAKKADMVWLASDEDREGEAIAWHLAESLNLDKDKTKRIVFHEITKSAIQKAVENPRQIDYDLVDAQQARRVLDRIVGYELSPVLWRKVKGGLSAGRVQSVSVRLIVEREREIQDFQAEASYRIDAEFSNEEGQSFKAKLPKSIQTKEEAVAFLEKKANTTFKVANLEKKPAKKSPAAPFTTSTLQQEASRKLYFSVSKTMNMAQRLYEAGLITYMRTDSVNLSDEARKGAEKEIIKAYGKEYSKTRNYKGKSKGAQEAHEAIRPTNFETHTVNLERDQARLYDLIWKRAIASQMSEAKLERTHVKIEAASHNETFTANGEVITFDGFLKVYLEGTDDEDIEQEGMLPAMKVNETLLNNYITATERYTRAPYRYTEASLVKKLEELGIGRPSTYAPTISTIQNRNYVEKGTIEGVERNYTQLVLKDDTVKDNTLTEKVGSDKGKLVPTDIGMIVTDFLVNHFETILDYSFTANVEDQFDDIADGKADWKVVMKSFYKDFHPKVIDVQENAERESGERILGEDPKTGKRVSVRLGKFGPMVQMGTVEDEEKPTYASLSPDQQLNTITFEEAMDLFQLPKTLGEYKGESVEVNNGRYGPYVKFGDAFVSLPRGTDPLSVEFDDALELIKEKEKADAPIYMYKDLPVQKGKGRFGPFIKWNDMFINVNKKYDWDNLSDADIVELIETKIQKEIDKVIHNWEDEGIRVEKARWGRFNIIQGKTKIELPKTTDAEALSLDEVKALIEQQAPKKKATKKKAAAKKAPAKKAATKKTTAKKTAVKKTTTKK</sequence>
<dbReference type="Gene3D" id="3.40.50.140">
    <property type="match status" value="1"/>
</dbReference>
<dbReference type="InterPro" id="IPR023405">
    <property type="entry name" value="Topo_IA_core_domain"/>
</dbReference>
<feature type="site" description="Interaction with DNA" evidence="8">
    <location>
        <position position="33"/>
    </location>
</feature>
<dbReference type="PROSITE" id="PS52039">
    <property type="entry name" value="TOPO_IA_2"/>
    <property type="match status" value="1"/>
</dbReference>
<dbReference type="SMART" id="SM00493">
    <property type="entry name" value="TOPRIM"/>
    <property type="match status" value="1"/>
</dbReference>
<keyword evidence="3" id="KW-0479">Metal-binding</keyword>
<dbReference type="NCBIfam" id="TIGR01051">
    <property type="entry name" value="topA_bact"/>
    <property type="match status" value="1"/>
</dbReference>
<dbReference type="InterPro" id="IPR023406">
    <property type="entry name" value="Topo_IA_AS"/>
</dbReference>
<feature type="site" description="Interaction with DNA" evidence="8">
    <location>
        <position position="143"/>
    </location>
</feature>
<dbReference type="InterPro" id="IPR013824">
    <property type="entry name" value="Topo_IA_cen_sub1"/>
</dbReference>
<dbReference type="Pfam" id="PF13368">
    <property type="entry name" value="Toprim_C_rpt"/>
    <property type="match status" value="2"/>
</dbReference>
<dbReference type="GO" id="GO:0046872">
    <property type="term" value="F:metal ion binding"/>
    <property type="evidence" value="ECO:0007669"/>
    <property type="project" value="UniProtKB-KW"/>
</dbReference>
<feature type="domain" description="Toprim" evidence="10">
    <location>
        <begin position="3"/>
        <end position="113"/>
    </location>
</feature>
<dbReference type="InterPro" id="IPR013825">
    <property type="entry name" value="Topo_IA_cen_sub2"/>
</dbReference>
<dbReference type="AlphaFoldDB" id="A0A1H3WCU5"/>
<dbReference type="CDD" id="cd00186">
    <property type="entry name" value="TOP1Ac"/>
    <property type="match status" value="1"/>
</dbReference>
<evidence type="ECO:0000313" key="12">
    <source>
        <dbReference type="EMBL" id="SDZ84943.1"/>
    </source>
</evidence>
<dbReference type="PRINTS" id="PR00417">
    <property type="entry name" value="PRTPISMRASEI"/>
</dbReference>
<comment type="catalytic activity">
    <reaction evidence="1 8">
        <text>ATP-independent breakage of single-stranded DNA, followed by passage and rejoining.</text>
        <dbReference type="EC" id="5.6.2.1"/>
    </reaction>
</comment>
<dbReference type="InterPro" id="IPR003601">
    <property type="entry name" value="Topo_IA_2"/>
</dbReference>
<dbReference type="PANTHER" id="PTHR42785">
    <property type="entry name" value="DNA TOPOISOMERASE, TYPE IA, CORE"/>
    <property type="match status" value="1"/>
</dbReference>
<dbReference type="InterPro" id="IPR013826">
    <property type="entry name" value="Topo_IA_cen_sub3"/>
</dbReference>
<dbReference type="PANTHER" id="PTHR42785:SF1">
    <property type="entry name" value="DNA TOPOISOMERASE"/>
    <property type="match status" value="1"/>
</dbReference>
<dbReference type="EMBL" id="FNQK01000003">
    <property type="protein sequence ID" value="SDZ84943.1"/>
    <property type="molecule type" value="Genomic_DNA"/>
</dbReference>
<keyword evidence="7 8" id="KW-0413">Isomerase</keyword>
<evidence type="ECO:0000256" key="8">
    <source>
        <dbReference type="HAMAP-Rule" id="MF_00952"/>
    </source>
</evidence>
<keyword evidence="6 8" id="KW-0238">DNA-binding</keyword>
<dbReference type="EC" id="5.6.2.1" evidence="8"/>
<feature type="domain" description="Topo IA-type catalytic" evidence="11">
    <location>
        <begin position="129"/>
        <end position="573"/>
    </location>
</feature>
<keyword evidence="4" id="KW-0460">Magnesium</keyword>
<evidence type="ECO:0000256" key="4">
    <source>
        <dbReference type="ARBA" id="ARBA00022842"/>
    </source>
</evidence>
<dbReference type="SMART" id="SM00436">
    <property type="entry name" value="TOP1Bc"/>
    <property type="match status" value="1"/>
</dbReference>
<dbReference type="Gene3D" id="1.10.290.10">
    <property type="entry name" value="Topoisomerase I, domain 4"/>
    <property type="match status" value="1"/>
</dbReference>
<dbReference type="OrthoDB" id="9804262at2"/>
<proteinExistence type="inferred from homology"/>
<evidence type="ECO:0000313" key="13">
    <source>
        <dbReference type="Proteomes" id="UP000198846"/>
    </source>
</evidence>
<keyword evidence="13" id="KW-1185">Reference proteome</keyword>
<feature type="site" description="Interaction with DNA" evidence="8">
    <location>
        <position position="140"/>
    </location>
</feature>
<comment type="similarity">
    <text evidence="2 8">Belongs to the type IA topoisomerase family.</text>
</comment>
<dbReference type="InterPro" id="IPR034149">
    <property type="entry name" value="TOPRIM_TopoI"/>
</dbReference>
<feature type="region of interest" description="Interaction with DNA" evidence="8">
    <location>
        <begin position="163"/>
        <end position="168"/>
    </location>
</feature>
<dbReference type="InterPro" id="IPR005733">
    <property type="entry name" value="TopoI_bac-type"/>
</dbReference>
<dbReference type="GO" id="GO:0003677">
    <property type="term" value="F:DNA binding"/>
    <property type="evidence" value="ECO:0007669"/>
    <property type="project" value="UniProtKB-KW"/>
</dbReference>
<name>A0A1H3WCU5_BIZPA</name>
<dbReference type="Pfam" id="PF01131">
    <property type="entry name" value="Topoisom_bac"/>
    <property type="match status" value="2"/>
</dbReference>
<dbReference type="HAMAP" id="MF_00952">
    <property type="entry name" value="Topoisom_1_prok"/>
    <property type="match status" value="1"/>
</dbReference>
<evidence type="ECO:0000256" key="5">
    <source>
        <dbReference type="ARBA" id="ARBA00023029"/>
    </source>
</evidence>
<dbReference type="InterPro" id="IPR028612">
    <property type="entry name" value="Topoisom_1_IA"/>
</dbReference>
<feature type="site" description="Interaction with DNA" evidence="8">
    <location>
        <position position="148"/>
    </location>
</feature>
<dbReference type="Gene3D" id="1.10.460.10">
    <property type="entry name" value="Topoisomerase I, domain 2"/>
    <property type="match status" value="2"/>
</dbReference>
<dbReference type="InterPro" id="IPR000380">
    <property type="entry name" value="Topo_IA"/>
</dbReference>
<evidence type="ECO:0000256" key="7">
    <source>
        <dbReference type="ARBA" id="ARBA00023235"/>
    </source>
</evidence>
<dbReference type="Pfam" id="PF01751">
    <property type="entry name" value="Toprim"/>
    <property type="match status" value="1"/>
</dbReference>
<dbReference type="GO" id="GO:0003917">
    <property type="term" value="F:DNA topoisomerase type I (single strand cut, ATP-independent) activity"/>
    <property type="evidence" value="ECO:0007669"/>
    <property type="project" value="UniProtKB-UniRule"/>
</dbReference>
<dbReference type="PROSITE" id="PS50880">
    <property type="entry name" value="TOPRIM"/>
    <property type="match status" value="1"/>
</dbReference>
<evidence type="ECO:0000256" key="6">
    <source>
        <dbReference type="ARBA" id="ARBA00023125"/>
    </source>
</evidence>
<protein>
    <recommendedName>
        <fullName evidence="8">DNA topoisomerase 1</fullName>
        <ecNumber evidence="8">5.6.2.1</ecNumber>
    </recommendedName>
    <alternativeName>
        <fullName evidence="8">DNA topoisomerase I</fullName>
    </alternativeName>
</protein>
<feature type="site" description="Interaction with DNA" evidence="8">
    <location>
        <position position="286"/>
    </location>
</feature>
<comment type="subunit">
    <text evidence="8">Monomer.</text>
</comment>
<evidence type="ECO:0000259" key="10">
    <source>
        <dbReference type="PROSITE" id="PS50880"/>
    </source>
</evidence>
<dbReference type="Proteomes" id="UP000198846">
    <property type="component" value="Unassembled WGS sequence"/>
</dbReference>
<gene>
    <name evidence="8" type="primary">topA</name>
    <name evidence="12" type="ORF">SAMN04487990_10325</name>
</gene>
<dbReference type="GO" id="GO:0006265">
    <property type="term" value="P:DNA topological change"/>
    <property type="evidence" value="ECO:0007669"/>
    <property type="project" value="UniProtKB-UniRule"/>
</dbReference>
<reference evidence="12 13" key="1">
    <citation type="submission" date="2016-10" db="EMBL/GenBank/DDBJ databases">
        <authorList>
            <person name="de Groot N.N."/>
        </authorList>
    </citation>
    <scope>NUCLEOTIDE SEQUENCE [LARGE SCALE GENOMIC DNA]</scope>
    <source>
        <strain evidence="12 13">DSM 23842</strain>
    </source>
</reference>
<dbReference type="STRING" id="283786.SAMN04487990_10325"/>
<dbReference type="SMART" id="SM00437">
    <property type="entry name" value="TOP1Ac"/>
    <property type="match status" value="1"/>
</dbReference>
<keyword evidence="5 8" id="KW-0799">Topoisomerase</keyword>
<evidence type="ECO:0000256" key="2">
    <source>
        <dbReference type="ARBA" id="ARBA00009446"/>
    </source>
</evidence>
<dbReference type="InterPro" id="IPR013497">
    <property type="entry name" value="Topo_IA_cen"/>
</dbReference>
<evidence type="ECO:0000256" key="1">
    <source>
        <dbReference type="ARBA" id="ARBA00000213"/>
    </source>
</evidence>
<evidence type="ECO:0000256" key="3">
    <source>
        <dbReference type="ARBA" id="ARBA00022723"/>
    </source>
</evidence>
<feature type="site" description="Interaction with DNA" evidence="8">
    <location>
        <position position="473"/>
    </location>
</feature>
<dbReference type="InterPro" id="IPR006171">
    <property type="entry name" value="TOPRIM_dom"/>
</dbReference>